<dbReference type="InterPro" id="IPR058912">
    <property type="entry name" value="HTH_animal"/>
</dbReference>
<proteinExistence type="predicted"/>
<evidence type="ECO:0000259" key="3">
    <source>
        <dbReference type="Pfam" id="PF26215"/>
    </source>
</evidence>
<dbReference type="PANTHER" id="PTHR21301">
    <property type="entry name" value="REVERSE TRANSCRIPTASE"/>
    <property type="match status" value="1"/>
</dbReference>
<dbReference type="PANTHER" id="PTHR21301:SF10">
    <property type="entry name" value="REVERSE TRANSCRIPTASE DOMAIN-CONTAINING PROTEIN"/>
    <property type="match status" value="1"/>
</dbReference>
<accession>A0ABM1A549</accession>
<feature type="domain" description="Helix-turn-helix" evidence="3">
    <location>
        <begin position="358"/>
        <end position="418"/>
    </location>
</feature>
<dbReference type="InterPro" id="IPR043502">
    <property type="entry name" value="DNA/RNA_pol_sf"/>
</dbReference>
<feature type="compositionally biased region" description="Polar residues" evidence="1">
    <location>
        <begin position="520"/>
        <end position="543"/>
    </location>
</feature>
<gene>
    <name evidence="5" type="primary">LOC106012483</name>
</gene>
<dbReference type="RefSeq" id="XP_012941014.1">
    <property type="nucleotide sequence ID" value="XM_013085560.1"/>
</dbReference>
<name>A0ABM1A549_APLCA</name>
<dbReference type="Pfam" id="PF26215">
    <property type="entry name" value="HTH_animal"/>
    <property type="match status" value="1"/>
</dbReference>
<dbReference type="Pfam" id="PF00078">
    <property type="entry name" value="RVT_1"/>
    <property type="match status" value="1"/>
</dbReference>
<feature type="domain" description="Reverse transcriptase" evidence="2">
    <location>
        <begin position="170"/>
        <end position="321"/>
    </location>
</feature>
<evidence type="ECO:0000313" key="4">
    <source>
        <dbReference type="Proteomes" id="UP000694888"/>
    </source>
</evidence>
<dbReference type="InterPro" id="IPR000477">
    <property type="entry name" value="RT_dom"/>
</dbReference>
<sequence>MIDGNQFHFKSKDNLNGAERKALHDLMHDNDLTIREADKGGSLVVMNTSDYKHALNIMLNNPTLYKPLTSDPTSSHLKAIHKQIRTLEQFKVISPEIHKSILHGEVSCPHFYGLPKIHKPNKQGSILPPFRGIISQIRGPTTRASYWLDSIFKPLVPDFCGNHWVKDNLHVLQKIKTLNEKRQITDNTNILAIDVVDMYNNIPHKEGVEACRFALASLTTYTPCQIREICQLLELVLTLNNFSFNDQHFLQLTGTAMGTPVAPSYANIFMAEFWRKNIAPLPNQPFLVMRYMDDIIALHDGNSQQTHQFLSDINSVHDTIKFTHSNPGKSTAFLDLSIHLLNNNIETDLHLKPTDSKRYLPPSSNHPKHIFRSVVYSGALRLRRICSRDEWFNARITDFRENLLRSGYQNSFITPIINKVCKLRHKDLLSYKLHKPHQKRPFFVTTHHQKLPNVHNIHNQNKDILEKSDKMMKCFPQPPLIALRQPVECRNVVSIRGTGRGTPTTATATGPAVSPPTEDIIQSDSGAESQSIETPSGRLSTESADLKRSLIEYMSGKKGGPS</sequence>
<evidence type="ECO:0000256" key="1">
    <source>
        <dbReference type="SAM" id="MobiDB-lite"/>
    </source>
</evidence>
<protein>
    <submittedName>
        <fullName evidence="5">Uncharacterized protein LOC106012483</fullName>
    </submittedName>
</protein>
<feature type="compositionally biased region" description="Low complexity" evidence="1">
    <location>
        <begin position="501"/>
        <end position="517"/>
    </location>
</feature>
<organism evidence="4 5">
    <name type="scientific">Aplysia californica</name>
    <name type="common">California sea hare</name>
    <dbReference type="NCBI Taxonomy" id="6500"/>
    <lineage>
        <taxon>Eukaryota</taxon>
        <taxon>Metazoa</taxon>
        <taxon>Spiralia</taxon>
        <taxon>Lophotrochozoa</taxon>
        <taxon>Mollusca</taxon>
        <taxon>Gastropoda</taxon>
        <taxon>Heterobranchia</taxon>
        <taxon>Euthyneura</taxon>
        <taxon>Tectipleura</taxon>
        <taxon>Aplysiida</taxon>
        <taxon>Aplysioidea</taxon>
        <taxon>Aplysiidae</taxon>
        <taxon>Aplysia</taxon>
    </lineage>
</organism>
<dbReference type="SUPFAM" id="SSF56672">
    <property type="entry name" value="DNA/RNA polymerases"/>
    <property type="match status" value="1"/>
</dbReference>
<evidence type="ECO:0000259" key="2">
    <source>
        <dbReference type="Pfam" id="PF00078"/>
    </source>
</evidence>
<dbReference type="Proteomes" id="UP000694888">
    <property type="component" value="Unplaced"/>
</dbReference>
<feature type="region of interest" description="Disordered" evidence="1">
    <location>
        <begin position="495"/>
        <end position="547"/>
    </location>
</feature>
<dbReference type="GeneID" id="106012483"/>
<reference evidence="5" key="1">
    <citation type="submission" date="2025-08" db="UniProtKB">
        <authorList>
            <consortium name="RefSeq"/>
        </authorList>
    </citation>
    <scope>IDENTIFICATION</scope>
</reference>
<feature type="non-terminal residue" evidence="5">
    <location>
        <position position="562"/>
    </location>
</feature>
<evidence type="ECO:0000313" key="5">
    <source>
        <dbReference type="RefSeq" id="XP_012941014.1"/>
    </source>
</evidence>
<keyword evidence="4" id="KW-1185">Reference proteome</keyword>